<dbReference type="GeneID" id="64659815"/>
<name>A0AAD4HPA7_9AGAM</name>
<organism evidence="1 2">
    <name type="scientific">Suillus fuscotomentosus</name>
    <dbReference type="NCBI Taxonomy" id="1912939"/>
    <lineage>
        <taxon>Eukaryota</taxon>
        <taxon>Fungi</taxon>
        <taxon>Dikarya</taxon>
        <taxon>Basidiomycota</taxon>
        <taxon>Agaricomycotina</taxon>
        <taxon>Agaricomycetes</taxon>
        <taxon>Agaricomycetidae</taxon>
        <taxon>Boletales</taxon>
        <taxon>Suillineae</taxon>
        <taxon>Suillaceae</taxon>
        <taxon>Suillus</taxon>
    </lineage>
</organism>
<dbReference type="AlphaFoldDB" id="A0AAD4HPA7"/>
<proteinExistence type="predicted"/>
<gene>
    <name evidence="1" type="ORF">F5891DRAFT_1170595</name>
</gene>
<accession>A0AAD4HPA7</accession>
<evidence type="ECO:0000313" key="1">
    <source>
        <dbReference type="EMBL" id="KAG1905100.1"/>
    </source>
</evidence>
<keyword evidence="2" id="KW-1185">Reference proteome</keyword>
<dbReference type="Proteomes" id="UP001195769">
    <property type="component" value="Unassembled WGS sequence"/>
</dbReference>
<dbReference type="RefSeq" id="XP_041230675.1">
    <property type="nucleotide sequence ID" value="XM_041365517.1"/>
</dbReference>
<dbReference type="EMBL" id="JABBWK010000008">
    <property type="protein sequence ID" value="KAG1905100.1"/>
    <property type="molecule type" value="Genomic_DNA"/>
</dbReference>
<protein>
    <submittedName>
        <fullName evidence="1">Uncharacterized protein</fullName>
    </submittedName>
</protein>
<sequence length="150" mass="17005">MAPAIFSVVQMFVMLAPGTMPVREYNAKLVARFRHSYWSPYIYRLTVSFQKLAYLFLANADIPLQVSVICSVSTRHLYTKLSVWLGLPALHLKMQTKGIAPSSKSHHVLDELERELRARRGVTVSAQTLLRTLHIGSHKINFQVQTLTPS</sequence>
<reference evidence="1" key="1">
    <citation type="journal article" date="2020" name="New Phytol.">
        <title>Comparative genomics reveals dynamic genome evolution in host specialist ectomycorrhizal fungi.</title>
        <authorList>
            <person name="Lofgren L.A."/>
            <person name="Nguyen N.H."/>
            <person name="Vilgalys R."/>
            <person name="Ruytinx J."/>
            <person name="Liao H.L."/>
            <person name="Branco S."/>
            <person name="Kuo A."/>
            <person name="LaButti K."/>
            <person name="Lipzen A."/>
            <person name="Andreopoulos W."/>
            <person name="Pangilinan J."/>
            <person name="Riley R."/>
            <person name="Hundley H."/>
            <person name="Na H."/>
            <person name="Barry K."/>
            <person name="Grigoriev I.V."/>
            <person name="Stajich J.E."/>
            <person name="Kennedy P.G."/>
        </authorList>
    </citation>
    <scope>NUCLEOTIDE SEQUENCE</scope>
    <source>
        <strain evidence="1">FC203</strain>
    </source>
</reference>
<comment type="caution">
    <text evidence="1">The sequence shown here is derived from an EMBL/GenBank/DDBJ whole genome shotgun (WGS) entry which is preliminary data.</text>
</comment>
<evidence type="ECO:0000313" key="2">
    <source>
        <dbReference type="Proteomes" id="UP001195769"/>
    </source>
</evidence>